<protein>
    <recommendedName>
        <fullName evidence="3">TGS domain-containing protein</fullName>
    </recommendedName>
</protein>
<dbReference type="InterPro" id="IPR016155">
    <property type="entry name" value="Mopterin_synth/thiamin_S_b"/>
</dbReference>
<comment type="caution">
    <text evidence="1">The sequence shown here is derived from an EMBL/GenBank/DDBJ whole genome shotgun (WGS) entry which is preliminary data.</text>
</comment>
<evidence type="ECO:0000313" key="2">
    <source>
        <dbReference type="Proteomes" id="UP000178175"/>
    </source>
</evidence>
<evidence type="ECO:0000313" key="1">
    <source>
        <dbReference type="EMBL" id="OHA96239.1"/>
    </source>
</evidence>
<proteinExistence type="predicted"/>
<evidence type="ECO:0008006" key="3">
    <source>
        <dbReference type="Google" id="ProtNLM"/>
    </source>
</evidence>
<sequence length="111" mass="12640">MTILWDYWVMKKAVEELMKNSEMPQPIYVKVRYDKELQKITNTEEESVCMSQGSTFVYLLQNVFIAHSEIEKRYPPGSVGFVINGIPPKVYTPLLDGDVVSFTISSSLSPS</sequence>
<dbReference type="Gene3D" id="3.10.20.30">
    <property type="match status" value="1"/>
</dbReference>
<dbReference type="SUPFAM" id="SSF54285">
    <property type="entry name" value="MoaD/ThiS"/>
    <property type="match status" value="1"/>
</dbReference>
<reference evidence="1 2" key="1">
    <citation type="journal article" date="2016" name="Nat. Commun.">
        <title>Thousands of microbial genomes shed light on interconnected biogeochemical processes in an aquifer system.</title>
        <authorList>
            <person name="Anantharaman K."/>
            <person name="Brown C.T."/>
            <person name="Hug L.A."/>
            <person name="Sharon I."/>
            <person name="Castelle C.J."/>
            <person name="Probst A.J."/>
            <person name="Thomas B.C."/>
            <person name="Singh A."/>
            <person name="Wilkins M.J."/>
            <person name="Karaoz U."/>
            <person name="Brodie E.L."/>
            <person name="Williams K.H."/>
            <person name="Hubbard S.S."/>
            <person name="Banfield J.F."/>
        </authorList>
    </citation>
    <scope>NUCLEOTIDE SEQUENCE [LARGE SCALE GENOMIC DNA]</scope>
</reference>
<dbReference type="EMBL" id="MHVR01000008">
    <property type="protein sequence ID" value="OHA96239.1"/>
    <property type="molecule type" value="Genomic_DNA"/>
</dbReference>
<dbReference type="AlphaFoldDB" id="A0A1G2THV1"/>
<name>A0A1G2THV1_9BACT</name>
<gene>
    <name evidence="1" type="ORF">A3C70_03120</name>
</gene>
<organism evidence="1 2">
    <name type="scientific">Candidatus Zambryskibacteria bacterium RIFCSPHIGHO2_02_FULL_43_14</name>
    <dbReference type="NCBI Taxonomy" id="1802748"/>
    <lineage>
        <taxon>Bacteria</taxon>
        <taxon>Candidatus Zambryskiibacteriota</taxon>
    </lineage>
</organism>
<accession>A0A1G2THV1</accession>
<dbReference type="Proteomes" id="UP000178175">
    <property type="component" value="Unassembled WGS sequence"/>
</dbReference>
<dbReference type="InterPro" id="IPR012675">
    <property type="entry name" value="Beta-grasp_dom_sf"/>
</dbReference>